<gene>
    <name evidence="3" type="ORF">F8568_024495</name>
</gene>
<dbReference type="RefSeq" id="WP_151596014.1">
    <property type="nucleotide sequence ID" value="NZ_WBMS02000019.1"/>
</dbReference>
<keyword evidence="4" id="KW-1185">Reference proteome</keyword>
<evidence type="ECO:0000313" key="3">
    <source>
        <dbReference type="EMBL" id="MWA03482.1"/>
    </source>
</evidence>
<feature type="region of interest" description="Disordered" evidence="1">
    <location>
        <begin position="8"/>
        <end position="28"/>
    </location>
</feature>
<dbReference type="AlphaFoldDB" id="A0A6I4MCN3"/>
<accession>A0A6I4MCN3</accession>
<keyword evidence="2" id="KW-0472">Membrane</keyword>
<protein>
    <submittedName>
        <fullName evidence="3">Uncharacterized protein</fullName>
    </submittedName>
</protein>
<evidence type="ECO:0000313" key="4">
    <source>
        <dbReference type="Proteomes" id="UP000462055"/>
    </source>
</evidence>
<evidence type="ECO:0000256" key="1">
    <source>
        <dbReference type="SAM" id="MobiDB-lite"/>
    </source>
</evidence>
<keyword evidence="2" id="KW-0812">Transmembrane</keyword>
<organism evidence="3 4">
    <name type="scientific">Actinomadura physcomitrii</name>
    <dbReference type="NCBI Taxonomy" id="2650748"/>
    <lineage>
        <taxon>Bacteria</taxon>
        <taxon>Bacillati</taxon>
        <taxon>Actinomycetota</taxon>
        <taxon>Actinomycetes</taxon>
        <taxon>Streptosporangiales</taxon>
        <taxon>Thermomonosporaceae</taxon>
        <taxon>Actinomadura</taxon>
    </lineage>
</organism>
<evidence type="ECO:0000256" key="2">
    <source>
        <dbReference type="SAM" id="Phobius"/>
    </source>
</evidence>
<proteinExistence type="predicted"/>
<dbReference type="Proteomes" id="UP000462055">
    <property type="component" value="Unassembled WGS sequence"/>
</dbReference>
<dbReference type="EMBL" id="WBMS02000019">
    <property type="protein sequence ID" value="MWA03482.1"/>
    <property type="molecule type" value="Genomic_DNA"/>
</dbReference>
<feature type="transmembrane region" description="Helical" evidence="2">
    <location>
        <begin position="33"/>
        <end position="52"/>
    </location>
</feature>
<keyword evidence="2" id="KW-1133">Transmembrane helix</keyword>
<name>A0A6I4MCN3_9ACTN</name>
<comment type="caution">
    <text evidence="3">The sequence shown here is derived from an EMBL/GenBank/DDBJ whole genome shotgun (WGS) entry which is preliminary data.</text>
</comment>
<sequence length="82" mass="8169">MSVLLAAAGASAGAGRGRPGSRTVPAGSSATAPWQALVPLVAGAVLIAGYAVRALRARRTPPIIDVRMFRSTPSPPASPSCC</sequence>
<reference evidence="3" key="1">
    <citation type="submission" date="2019-12" db="EMBL/GenBank/DDBJ databases">
        <title>Actinomadura physcomitrii sp. nov., a novel actinomycete isolated from moss [Physcomitrium sphaericum (Ludw) Fuernr].</title>
        <authorList>
            <person name="Zhuang X."/>
        </authorList>
    </citation>
    <scope>NUCLEOTIDE SEQUENCE [LARGE SCALE GENOMIC DNA]</scope>
    <source>
        <strain evidence="3">LD22</strain>
    </source>
</reference>